<dbReference type="Gene3D" id="3.40.50.720">
    <property type="entry name" value="NAD(P)-binding Rossmann-like Domain"/>
    <property type="match status" value="1"/>
</dbReference>
<dbReference type="GO" id="GO:0034727">
    <property type="term" value="P:piecemeal microautophagy of the nucleus"/>
    <property type="evidence" value="ECO:0007669"/>
    <property type="project" value="TreeGrafter"/>
</dbReference>
<evidence type="ECO:0008006" key="7">
    <source>
        <dbReference type="Google" id="ProtNLM"/>
    </source>
</evidence>
<dbReference type="GO" id="GO:0000407">
    <property type="term" value="C:phagophore assembly site"/>
    <property type="evidence" value="ECO:0007669"/>
    <property type="project" value="TreeGrafter"/>
</dbReference>
<proteinExistence type="predicted"/>
<keyword evidence="6" id="KW-1185">Reference proteome</keyword>
<reference evidence="5" key="1">
    <citation type="submission" date="2017-07" db="EMBL/GenBank/DDBJ databases">
        <title>Taro Niue Genome Assembly and Annotation.</title>
        <authorList>
            <person name="Atibalentja N."/>
            <person name="Keating K."/>
            <person name="Fields C.J."/>
        </authorList>
    </citation>
    <scope>NUCLEOTIDE SEQUENCE</scope>
    <source>
        <strain evidence="5">Niue_2</strain>
        <tissue evidence="5">Leaf</tissue>
    </source>
</reference>
<evidence type="ECO:0000259" key="3">
    <source>
        <dbReference type="Pfam" id="PF00899"/>
    </source>
</evidence>
<dbReference type="EMBL" id="NMUH01000062">
    <property type="protein sequence ID" value="MQL70276.1"/>
    <property type="molecule type" value="Genomic_DNA"/>
</dbReference>
<evidence type="ECO:0000313" key="5">
    <source>
        <dbReference type="EMBL" id="MQL70276.1"/>
    </source>
</evidence>
<dbReference type="InterPro" id="IPR035985">
    <property type="entry name" value="Ubiquitin-activating_enz"/>
</dbReference>
<name>A0A843TJ49_COLES</name>
<dbReference type="GO" id="GO:0006995">
    <property type="term" value="P:cellular response to nitrogen starvation"/>
    <property type="evidence" value="ECO:0007669"/>
    <property type="project" value="TreeGrafter"/>
</dbReference>
<dbReference type="SUPFAM" id="SSF69572">
    <property type="entry name" value="Activating enzymes of the ubiquitin-like proteins"/>
    <property type="match status" value="1"/>
</dbReference>
<dbReference type="PANTHER" id="PTHR10953:SF3">
    <property type="entry name" value="UBIQUITIN-LIKE MODIFIER-ACTIVATING ENZYME ATG7"/>
    <property type="match status" value="1"/>
</dbReference>
<dbReference type="InterPro" id="IPR042523">
    <property type="entry name" value="Atg7_N_2"/>
</dbReference>
<dbReference type="GO" id="GO:0019779">
    <property type="term" value="F:Atg8 activating enzyme activity"/>
    <property type="evidence" value="ECO:0007669"/>
    <property type="project" value="TreeGrafter"/>
</dbReference>
<evidence type="ECO:0000259" key="4">
    <source>
        <dbReference type="Pfam" id="PF16420"/>
    </source>
</evidence>
<dbReference type="OrthoDB" id="338614at2759"/>
<evidence type="ECO:0000313" key="6">
    <source>
        <dbReference type="Proteomes" id="UP000652761"/>
    </source>
</evidence>
<feature type="domain" description="THIF-type NAD/FAD binding fold" evidence="3">
    <location>
        <begin position="380"/>
        <end position="466"/>
    </location>
</feature>
<dbReference type="Gene3D" id="3.40.140.100">
    <property type="entry name" value="Ubiquitin-like modifier-activating enzyme ATG7 C-terminal domain"/>
    <property type="match status" value="1"/>
</dbReference>
<accession>A0A843TJ49</accession>
<protein>
    <recommendedName>
        <fullName evidence="7">Ubiquitin-like modifier-activating enzyme ATG7</fullName>
    </recommendedName>
</protein>
<dbReference type="PANTHER" id="PTHR10953">
    <property type="entry name" value="UBIQUITIN-ACTIVATING ENZYME E1"/>
    <property type="match status" value="1"/>
</dbReference>
<dbReference type="InterPro" id="IPR042522">
    <property type="entry name" value="Atg7_N_1"/>
</dbReference>
<keyword evidence="2" id="KW-1133">Transmembrane helix</keyword>
<evidence type="ECO:0000256" key="2">
    <source>
        <dbReference type="SAM" id="Phobius"/>
    </source>
</evidence>
<dbReference type="InterPro" id="IPR000594">
    <property type="entry name" value="ThiF_NAD_FAD-bd"/>
</dbReference>
<dbReference type="Pfam" id="PF16420">
    <property type="entry name" value="ATG7_N"/>
    <property type="match status" value="1"/>
</dbReference>
<dbReference type="GO" id="GO:0000045">
    <property type="term" value="P:autophagosome assembly"/>
    <property type="evidence" value="ECO:0007669"/>
    <property type="project" value="TreeGrafter"/>
</dbReference>
<dbReference type="Proteomes" id="UP000652761">
    <property type="component" value="Unassembled WGS sequence"/>
</dbReference>
<dbReference type="InterPro" id="IPR032197">
    <property type="entry name" value="Atg7_N"/>
</dbReference>
<feature type="transmembrane region" description="Helical" evidence="2">
    <location>
        <begin position="470"/>
        <end position="489"/>
    </location>
</feature>
<keyword evidence="2" id="KW-0472">Membrane</keyword>
<dbReference type="AlphaFoldDB" id="A0A843TJ49"/>
<feature type="region of interest" description="Disordered" evidence="1">
    <location>
        <begin position="1"/>
        <end position="30"/>
    </location>
</feature>
<comment type="caution">
    <text evidence="5">The sequence shown here is derived from an EMBL/GenBank/DDBJ whole genome shotgun (WGS) entry which is preliminary data.</text>
</comment>
<evidence type="ECO:0000256" key="1">
    <source>
        <dbReference type="SAM" id="MobiDB-lite"/>
    </source>
</evidence>
<dbReference type="GO" id="GO:0000422">
    <property type="term" value="P:autophagy of mitochondrion"/>
    <property type="evidence" value="ECO:0007669"/>
    <property type="project" value="TreeGrafter"/>
</dbReference>
<dbReference type="Gene3D" id="3.40.140.70">
    <property type="entry name" value="Ubiquitin-like modifier-activating enzyme ATG7 N-terminal domain"/>
    <property type="match status" value="1"/>
</dbReference>
<organism evidence="5 6">
    <name type="scientific">Colocasia esculenta</name>
    <name type="common">Wild taro</name>
    <name type="synonym">Arum esculentum</name>
    <dbReference type="NCBI Taxonomy" id="4460"/>
    <lineage>
        <taxon>Eukaryota</taxon>
        <taxon>Viridiplantae</taxon>
        <taxon>Streptophyta</taxon>
        <taxon>Embryophyta</taxon>
        <taxon>Tracheophyta</taxon>
        <taxon>Spermatophyta</taxon>
        <taxon>Magnoliopsida</taxon>
        <taxon>Liliopsida</taxon>
        <taxon>Araceae</taxon>
        <taxon>Aroideae</taxon>
        <taxon>Colocasieae</taxon>
        <taxon>Colocasia</taxon>
    </lineage>
</organism>
<gene>
    <name evidence="5" type="ORF">Taro_002617</name>
</gene>
<dbReference type="GO" id="GO:0032446">
    <property type="term" value="P:protein modification by small protein conjugation"/>
    <property type="evidence" value="ECO:0007669"/>
    <property type="project" value="TreeGrafter"/>
</dbReference>
<keyword evidence="2" id="KW-0812">Transmembrane</keyword>
<sequence length="500" mass="56119">MAEAAEGPAVGPTSVGDSRSPPPSSSPTSVQGQILRFKLFDSAVDEGFWWRLSSLKLDVLGLDQSPIDRLTLLAESLPALSDERSPETSRGNRNRCPVPGILYNTNTMESFHALDKRNLLKMEAEKIFRDLSSGRAEEDCAVLLRFLIISFADLKRWTFHYWFAFPALILNPPATLLSLRPASDVFTPEEADYLSTACNVWRNSSMTAGMPFFLVSISPNAHVTIRPLKDWKACHGDSQKVLVISTSFILSLKRLNYLMFMVMVQLLFGFYDPCHYPSNPGWPLRNFLTFIYLRWKVEKVSFFCYREKHGLADLSLSLVGEALVSVPQDWQEAQFVPQATGWEPNSSGKLMYRTINLKESMDPISLAVAAADLNLKLMKWRALPTLNLAILSNVKCLLLGAGTLGCQVARMLMAWGIRKITLVDNGRVAMSNPLRQSLYELNDCLNGGDMKATAAVNRLKCIFPAVVNSLFSIFLWSVFILPFLDLLIFTELPYRKLQVL</sequence>
<dbReference type="Pfam" id="PF00899">
    <property type="entry name" value="ThiF"/>
    <property type="match status" value="1"/>
</dbReference>
<feature type="domain" description="Ubiquitin-like modifier-activating enzyme Atg7 N-terminal" evidence="4">
    <location>
        <begin position="35"/>
        <end position="361"/>
    </location>
</feature>
<dbReference type="InterPro" id="IPR045886">
    <property type="entry name" value="ThiF/MoeB/HesA"/>
</dbReference>
<dbReference type="GO" id="GO:0019778">
    <property type="term" value="F:Atg12 activating enzyme activity"/>
    <property type="evidence" value="ECO:0007669"/>
    <property type="project" value="TreeGrafter"/>
</dbReference>